<protein>
    <recommendedName>
        <fullName evidence="4">DUF4381 domain-containing protein</fullName>
    </recommendedName>
</protein>
<dbReference type="AlphaFoldDB" id="A0AA87RDG5"/>
<comment type="caution">
    <text evidence="2">The sequence shown here is derived from an EMBL/GenBank/DDBJ whole genome shotgun (WGS) entry which is preliminary data.</text>
</comment>
<name>A0AA87RDG5_9MICO</name>
<accession>A0AA87RDG5</accession>
<dbReference type="RefSeq" id="WP_146795625.1">
    <property type="nucleotide sequence ID" value="NZ_BJUU01000016.1"/>
</dbReference>
<dbReference type="Proteomes" id="UP000321749">
    <property type="component" value="Unassembled WGS sequence"/>
</dbReference>
<evidence type="ECO:0000256" key="1">
    <source>
        <dbReference type="SAM" id="Phobius"/>
    </source>
</evidence>
<keyword evidence="1" id="KW-1133">Transmembrane helix</keyword>
<keyword evidence="1" id="KW-0472">Membrane</keyword>
<gene>
    <name evidence="2" type="ORF">ABA31_22800</name>
</gene>
<evidence type="ECO:0000313" key="2">
    <source>
        <dbReference type="EMBL" id="GEK80929.1"/>
    </source>
</evidence>
<evidence type="ECO:0000313" key="3">
    <source>
        <dbReference type="Proteomes" id="UP000321749"/>
    </source>
</evidence>
<proteinExistence type="predicted"/>
<sequence length="166" mass="18170">MRAAEGLRALAMLPAPDTYAPFGYWPWWVLGAAALLLVAGLYAFAWAWTRPRGILTPPPPPPVPIDVRSVKEKYLGMIDEVALSHSEGELDPRELSQRLSLVLRFFAHESTGVVAEVMTLRDLGDADLPSVEGAVAQYYPSSFRRAATHDPEAAIAAARQVVATWM</sequence>
<dbReference type="EMBL" id="BJUU01000016">
    <property type="protein sequence ID" value="GEK80929.1"/>
    <property type="molecule type" value="Genomic_DNA"/>
</dbReference>
<reference evidence="2 3" key="1">
    <citation type="submission" date="2019-07" db="EMBL/GenBank/DDBJ databases">
        <title>Whole genome shotgun sequence of Agrococcus baldri NBRC 103055.</title>
        <authorList>
            <person name="Hosoyama A."/>
            <person name="Uohara A."/>
            <person name="Ohji S."/>
            <person name="Ichikawa N."/>
        </authorList>
    </citation>
    <scope>NUCLEOTIDE SEQUENCE [LARGE SCALE GENOMIC DNA]</scope>
    <source>
        <strain evidence="2 3">NBRC 103055</strain>
    </source>
</reference>
<organism evidence="2 3">
    <name type="scientific">Agrococcus baldri</name>
    <dbReference type="NCBI Taxonomy" id="153730"/>
    <lineage>
        <taxon>Bacteria</taxon>
        <taxon>Bacillati</taxon>
        <taxon>Actinomycetota</taxon>
        <taxon>Actinomycetes</taxon>
        <taxon>Micrococcales</taxon>
        <taxon>Microbacteriaceae</taxon>
        <taxon>Agrococcus</taxon>
    </lineage>
</organism>
<keyword evidence="1" id="KW-0812">Transmembrane</keyword>
<keyword evidence="3" id="KW-1185">Reference proteome</keyword>
<feature type="transmembrane region" description="Helical" evidence="1">
    <location>
        <begin position="25"/>
        <end position="48"/>
    </location>
</feature>
<evidence type="ECO:0008006" key="4">
    <source>
        <dbReference type="Google" id="ProtNLM"/>
    </source>
</evidence>